<accession>A0ABS7YS71</accession>
<dbReference type="InterPro" id="IPR002347">
    <property type="entry name" value="SDR_fam"/>
</dbReference>
<organism evidence="3 4">
    <name type="scientific">Vibrio tritonius</name>
    <dbReference type="NCBI Taxonomy" id="1435069"/>
    <lineage>
        <taxon>Bacteria</taxon>
        <taxon>Pseudomonadati</taxon>
        <taxon>Pseudomonadota</taxon>
        <taxon>Gammaproteobacteria</taxon>
        <taxon>Vibrionales</taxon>
        <taxon>Vibrionaceae</taxon>
        <taxon>Vibrio</taxon>
    </lineage>
</organism>
<keyword evidence="2" id="KW-0560">Oxidoreductase</keyword>
<keyword evidence="4" id="KW-1185">Reference proteome</keyword>
<name>A0ABS7YS71_9VIBR</name>
<sequence length="240" mass="26616">MNILVTGATSGIGQQLVLDYARQGHQVIACGRNPSALAALEAGNPQVHSIALDVTKLADCKMAFSQLPFVPDLWVFNAGVCEYIDEGELDSALVRRVMDVNFFGVVHCVEAMMPYLKEGQHVAVVSSIAGELALPRAEAYGASKAAISYLIKSLALDWHRRGVLLSLVMPGFVATPLTDKNDFSMPMMISVQEASQQIRQHLSARRRFIYLPKRFTTFLRLVALLPYGWQQKLVQRWILN</sequence>
<dbReference type="EMBL" id="JAIWIU010000127">
    <property type="protein sequence ID" value="MCA2017892.1"/>
    <property type="molecule type" value="Genomic_DNA"/>
</dbReference>
<reference evidence="4" key="1">
    <citation type="submission" date="2023-07" db="EMBL/GenBank/DDBJ databases">
        <title>Molecular identification of indigenous halophilic bacteria isolated from red sea cost, biodegradation of synthetic dyes and assessment of degraded metabolite toxicity.</title>
        <authorList>
            <person name="Chaieb K."/>
            <person name="Altayb H.N."/>
        </authorList>
    </citation>
    <scope>NUCLEOTIDE SEQUENCE [LARGE SCALE GENOMIC DNA]</scope>
    <source>
        <strain evidence="4">K20</strain>
    </source>
</reference>
<dbReference type="PANTHER" id="PTHR44196:SF1">
    <property type="entry name" value="DEHYDROGENASE_REDUCTASE SDR FAMILY MEMBER 7B"/>
    <property type="match status" value="1"/>
</dbReference>
<protein>
    <submittedName>
        <fullName evidence="3">SDR family NAD(P)-dependent oxidoreductase</fullName>
    </submittedName>
</protein>
<dbReference type="Gene3D" id="3.40.50.720">
    <property type="entry name" value="NAD(P)-binding Rossmann-like Domain"/>
    <property type="match status" value="1"/>
</dbReference>
<evidence type="ECO:0000313" key="4">
    <source>
        <dbReference type="Proteomes" id="UP001199044"/>
    </source>
</evidence>
<evidence type="ECO:0000256" key="1">
    <source>
        <dbReference type="ARBA" id="ARBA00006484"/>
    </source>
</evidence>
<dbReference type="PRINTS" id="PR00081">
    <property type="entry name" value="GDHRDH"/>
</dbReference>
<evidence type="ECO:0000313" key="3">
    <source>
        <dbReference type="EMBL" id="MCA2017892.1"/>
    </source>
</evidence>
<dbReference type="PANTHER" id="PTHR44196">
    <property type="entry name" value="DEHYDROGENASE/REDUCTASE SDR FAMILY MEMBER 7B"/>
    <property type="match status" value="1"/>
</dbReference>
<dbReference type="Proteomes" id="UP001199044">
    <property type="component" value="Unassembled WGS sequence"/>
</dbReference>
<proteinExistence type="inferred from homology"/>
<comment type="caution">
    <text evidence="3">The sequence shown here is derived from an EMBL/GenBank/DDBJ whole genome shotgun (WGS) entry which is preliminary data.</text>
</comment>
<dbReference type="InterPro" id="IPR020904">
    <property type="entry name" value="Sc_DH/Rdtase_CS"/>
</dbReference>
<comment type="similarity">
    <text evidence="1">Belongs to the short-chain dehydrogenases/reductases (SDR) family.</text>
</comment>
<evidence type="ECO:0000256" key="2">
    <source>
        <dbReference type="ARBA" id="ARBA00023002"/>
    </source>
</evidence>
<dbReference type="RefSeq" id="WP_225251492.1">
    <property type="nucleotide sequence ID" value="NZ_JAIWIU010000127.1"/>
</dbReference>
<dbReference type="InterPro" id="IPR036291">
    <property type="entry name" value="NAD(P)-bd_dom_sf"/>
</dbReference>
<dbReference type="PROSITE" id="PS00061">
    <property type="entry name" value="ADH_SHORT"/>
    <property type="match status" value="1"/>
</dbReference>
<dbReference type="SUPFAM" id="SSF51735">
    <property type="entry name" value="NAD(P)-binding Rossmann-fold domains"/>
    <property type="match status" value="1"/>
</dbReference>
<dbReference type="Pfam" id="PF00106">
    <property type="entry name" value="adh_short"/>
    <property type="match status" value="1"/>
</dbReference>
<gene>
    <name evidence="3" type="ORF">LDJ79_17355</name>
</gene>